<dbReference type="OrthoDB" id="268235at2"/>
<gene>
    <name evidence="1" type="ORF">QI30_14380</name>
</gene>
<dbReference type="EMBL" id="JTFC01000036">
    <property type="protein sequence ID" value="RUS53689.1"/>
    <property type="molecule type" value="Genomic_DNA"/>
</dbReference>
<name>A0A433RR73_9BACL</name>
<dbReference type="AlphaFoldDB" id="A0A433RR73"/>
<accession>A0A433RR73</accession>
<comment type="caution">
    <text evidence="1">The sequence shown here is derived from an EMBL/GenBank/DDBJ whole genome shotgun (WGS) entry which is preliminary data.</text>
</comment>
<evidence type="ECO:0000313" key="1">
    <source>
        <dbReference type="EMBL" id="RUS53689.1"/>
    </source>
</evidence>
<reference evidence="1 2" key="1">
    <citation type="submission" date="2014-11" db="EMBL/GenBank/DDBJ databases">
        <title>Genome sequence and analysis of novel Kurthia sp.</title>
        <authorList>
            <person name="Lawson J.N."/>
            <person name="Gonzalez J.E."/>
            <person name="Rinauldi L."/>
            <person name="Xuan Z."/>
            <person name="Firman A."/>
            <person name="Shaddox L."/>
            <person name="Trudeau A."/>
            <person name="Shah S."/>
            <person name="Reiman D."/>
        </authorList>
    </citation>
    <scope>NUCLEOTIDE SEQUENCE [LARGE SCALE GENOMIC DNA]</scope>
    <source>
        <strain evidence="1 2">3B1D</strain>
    </source>
</reference>
<dbReference type="RefSeq" id="WP_126991309.1">
    <property type="nucleotide sequence ID" value="NZ_JTFC01000036.1"/>
</dbReference>
<sequence>MRCVNEDFFNEDYFTLLDVAFKLSDFFEFTIKEESIKVNADNVLNENLLEETYSTVLEPLDEFLIKRKVHRYGNIAHIYGSERKSHVFRYKSIRRAKEVLKTFTNHAFGWEMGELPEYLAFYSNDKPLFVIVEDEAEIWFYDESEAELIPTLIERLST</sequence>
<dbReference type="Proteomes" id="UP000288623">
    <property type="component" value="Unassembled WGS sequence"/>
</dbReference>
<proteinExistence type="predicted"/>
<protein>
    <submittedName>
        <fullName evidence="1">Uncharacterized protein</fullName>
    </submittedName>
</protein>
<evidence type="ECO:0000313" key="2">
    <source>
        <dbReference type="Proteomes" id="UP000288623"/>
    </source>
</evidence>
<organism evidence="1 2">
    <name type="scientific">Candidatus Kurthia intestinigallinarum</name>
    <dbReference type="NCBI Taxonomy" id="1562256"/>
    <lineage>
        <taxon>Bacteria</taxon>
        <taxon>Bacillati</taxon>
        <taxon>Bacillota</taxon>
        <taxon>Bacilli</taxon>
        <taxon>Bacillales</taxon>
        <taxon>Caryophanaceae</taxon>
        <taxon>Kurthia</taxon>
    </lineage>
</organism>
<keyword evidence="2" id="KW-1185">Reference proteome</keyword>